<accession>A0A0F9KBX1</accession>
<dbReference type="EMBL" id="LAZR01009515">
    <property type="protein sequence ID" value="KKM72196.1"/>
    <property type="molecule type" value="Genomic_DNA"/>
</dbReference>
<organism evidence="1">
    <name type="scientific">marine sediment metagenome</name>
    <dbReference type="NCBI Taxonomy" id="412755"/>
    <lineage>
        <taxon>unclassified sequences</taxon>
        <taxon>metagenomes</taxon>
        <taxon>ecological metagenomes</taxon>
    </lineage>
</organism>
<comment type="caution">
    <text evidence="1">The sequence shown here is derived from an EMBL/GenBank/DDBJ whole genome shotgun (WGS) entry which is preliminary data.</text>
</comment>
<sequence length="143" mass="16305">MTKQEYVKSLRELADFLESKPLPDDWAAYLRSEIKENYSAPVHRFRVLDKKTFGKIVATLGSFEKSTTDYDVRVEVTLPNGAIIIVVIEHKEICEKIVTGKKKVPFTPARLIDAIPEYEEEIVEWKCPDSFVALKGEKDDISG</sequence>
<dbReference type="AlphaFoldDB" id="A0A0F9KBX1"/>
<evidence type="ECO:0000313" key="1">
    <source>
        <dbReference type="EMBL" id="KKM72196.1"/>
    </source>
</evidence>
<protein>
    <submittedName>
        <fullName evidence="1">Uncharacterized protein</fullName>
    </submittedName>
</protein>
<reference evidence="1" key="1">
    <citation type="journal article" date="2015" name="Nature">
        <title>Complex archaea that bridge the gap between prokaryotes and eukaryotes.</title>
        <authorList>
            <person name="Spang A."/>
            <person name="Saw J.H."/>
            <person name="Jorgensen S.L."/>
            <person name="Zaremba-Niedzwiedzka K."/>
            <person name="Martijn J."/>
            <person name="Lind A.E."/>
            <person name="van Eijk R."/>
            <person name="Schleper C."/>
            <person name="Guy L."/>
            <person name="Ettema T.J."/>
        </authorList>
    </citation>
    <scope>NUCLEOTIDE SEQUENCE</scope>
</reference>
<proteinExistence type="predicted"/>
<gene>
    <name evidence="1" type="ORF">LCGC14_1422930</name>
</gene>
<name>A0A0F9KBX1_9ZZZZ</name>